<protein>
    <recommendedName>
        <fullName evidence="2">F-box domain-containing protein</fullName>
    </recommendedName>
</protein>
<dbReference type="SUPFAM" id="SSF81383">
    <property type="entry name" value="F-box domain"/>
    <property type="match status" value="1"/>
</dbReference>
<evidence type="ECO:0000313" key="4">
    <source>
        <dbReference type="Proteomes" id="UP001219525"/>
    </source>
</evidence>
<name>A0AAD6V2M7_9AGAR</name>
<gene>
    <name evidence="3" type="ORF">GGX14DRAFT_402116</name>
</gene>
<feature type="region of interest" description="Disordered" evidence="1">
    <location>
        <begin position="135"/>
        <end position="170"/>
    </location>
</feature>
<proteinExistence type="predicted"/>
<dbReference type="EMBL" id="JARJCW010000074">
    <property type="protein sequence ID" value="KAJ7198096.1"/>
    <property type="molecule type" value="Genomic_DNA"/>
</dbReference>
<evidence type="ECO:0000256" key="1">
    <source>
        <dbReference type="SAM" id="MobiDB-lite"/>
    </source>
</evidence>
<dbReference type="SMART" id="SM00256">
    <property type="entry name" value="FBOX"/>
    <property type="match status" value="1"/>
</dbReference>
<accession>A0AAD6V2M7</accession>
<evidence type="ECO:0000313" key="3">
    <source>
        <dbReference type="EMBL" id="KAJ7198096.1"/>
    </source>
</evidence>
<keyword evidence="4" id="KW-1185">Reference proteome</keyword>
<organism evidence="3 4">
    <name type="scientific">Mycena pura</name>
    <dbReference type="NCBI Taxonomy" id="153505"/>
    <lineage>
        <taxon>Eukaryota</taxon>
        <taxon>Fungi</taxon>
        <taxon>Dikarya</taxon>
        <taxon>Basidiomycota</taxon>
        <taxon>Agaricomycotina</taxon>
        <taxon>Agaricomycetes</taxon>
        <taxon>Agaricomycetidae</taxon>
        <taxon>Agaricales</taxon>
        <taxon>Marasmiineae</taxon>
        <taxon>Mycenaceae</taxon>
        <taxon>Mycena</taxon>
    </lineage>
</organism>
<reference evidence="3" key="1">
    <citation type="submission" date="2023-03" db="EMBL/GenBank/DDBJ databases">
        <title>Massive genome expansion in bonnet fungi (Mycena s.s.) driven by repeated elements and novel gene families across ecological guilds.</title>
        <authorList>
            <consortium name="Lawrence Berkeley National Laboratory"/>
            <person name="Harder C.B."/>
            <person name="Miyauchi S."/>
            <person name="Viragh M."/>
            <person name="Kuo A."/>
            <person name="Thoen E."/>
            <person name="Andreopoulos B."/>
            <person name="Lu D."/>
            <person name="Skrede I."/>
            <person name="Drula E."/>
            <person name="Henrissat B."/>
            <person name="Morin E."/>
            <person name="Kohler A."/>
            <person name="Barry K."/>
            <person name="LaButti K."/>
            <person name="Morin E."/>
            <person name="Salamov A."/>
            <person name="Lipzen A."/>
            <person name="Mereny Z."/>
            <person name="Hegedus B."/>
            <person name="Baldrian P."/>
            <person name="Stursova M."/>
            <person name="Weitz H."/>
            <person name="Taylor A."/>
            <person name="Grigoriev I.V."/>
            <person name="Nagy L.G."/>
            <person name="Martin F."/>
            <person name="Kauserud H."/>
        </authorList>
    </citation>
    <scope>NUCLEOTIDE SEQUENCE</scope>
    <source>
        <strain evidence="3">9144</strain>
    </source>
</reference>
<dbReference type="Pfam" id="PF12937">
    <property type="entry name" value="F-box-like"/>
    <property type="match status" value="1"/>
</dbReference>
<feature type="domain" description="F-box" evidence="2">
    <location>
        <begin position="176"/>
        <end position="216"/>
    </location>
</feature>
<comment type="caution">
    <text evidence="3">The sequence shown here is derived from an EMBL/GenBank/DDBJ whole genome shotgun (WGS) entry which is preliminary data.</text>
</comment>
<dbReference type="Gene3D" id="3.80.10.10">
    <property type="entry name" value="Ribonuclease Inhibitor"/>
    <property type="match status" value="1"/>
</dbReference>
<dbReference type="AlphaFoldDB" id="A0AAD6V2M7"/>
<dbReference type="Proteomes" id="UP001219525">
    <property type="component" value="Unassembled WGS sequence"/>
</dbReference>
<dbReference type="InterPro" id="IPR001810">
    <property type="entry name" value="F-box_dom"/>
</dbReference>
<dbReference type="InterPro" id="IPR032675">
    <property type="entry name" value="LRR_dom_sf"/>
</dbReference>
<dbReference type="InterPro" id="IPR036047">
    <property type="entry name" value="F-box-like_dom_sf"/>
</dbReference>
<sequence length="746" mass="82479">MSFQLIKGNDNCGNNQGGAPAAQLSGCGHVDNHGALYIIVALVAAASTSGSRVNMNQERVDSATDVPFVGTDFVGTDYDRFAHSVDVTPEGDRVRPRLHVEIKTSNTLQHASNSRHTTYYMVMAYITRESRKLNISRSDSGGSGRRCQSRRTYDMPSMTKPRPSPPIQSPESDIMLPTEIWLQILENLPGYALEPVSRVCKCLRRITLPFYFREQLIFPFLDTFAFRRQRVKAELFGYQERSLLRIQFLSSGRISAAVKELFVSPYPPGYNRRHGREHGQVESVMRQLILVLPRFSNLQKLVLRFTPCDDATFLALRSLDLESFELELSSTARGEIPIPARKEFVFNHNTSLVQMFSPDALHLAFIFPGSIERVATGPTGTDAVTRAILHAPSGLPSLHTLDLAVRFVSSSDVADTLAACPNLATLRLRTYALDIAFYSEFPPISAAAVPHLTYYHGPARYAPVFARGRTLRTVCLWSSHSVSTADSPWDLLPILAQLGPTVTHLELGVVLVPRALLAGIRDAFPVLATLAINAHFDAFNPGSVDRRRIPAPGHVRARLALPVGLRPVTVRLGVQLTGTEDAELCAAADKAIATFPGGYDPTAWRLWVVDRPWHCVEWVRVLESDVHVDGGREHETDTNMSAEEGTLSIEYGEHYFQGFERGVRITAQSVEEAMARMTIRRRVTFSARKTGLPPREWAFFGLGLALSVDKIPSPADRLASPFVGLASPFARLAEKRACAYSTSPST</sequence>
<dbReference type="SUPFAM" id="SSF52047">
    <property type="entry name" value="RNI-like"/>
    <property type="match status" value="1"/>
</dbReference>
<evidence type="ECO:0000259" key="2">
    <source>
        <dbReference type="SMART" id="SM00256"/>
    </source>
</evidence>